<dbReference type="Proteomes" id="UP001498398">
    <property type="component" value="Unassembled WGS sequence"/>
</dbReference>
<evidence type="ECO:0000313" key="3">
    <source>
        <dbReference type="Proteomes" id="UP001498398"/>
    </source>
</evidence>
<dbReference type="EMBL" id="JBANRG010000033">
    <property type="protein sequence ID" value="KAK7450623.1"/>
    <property type="molecule type" value="Genomic_DNA"/>
</dbReference>
<sequence>MYSKATQGLTLTRQRRNRVLWGKKHQRCRKASGNEQKGTLPEPDQTALQDAPIPSNATSTNTNTPAIPNPPLTTNTTSTTTDNSYTGGSFNTSNSTSSGSYNNTNTDTRTGMNADTNVTTTTGASTVVHIYGNVSYYFFQPHP</sequence>
<keyword evidence="3" id="KW-1185">Reference proteome</keyword>
<organism evidence="2 3">
    <name type="scientific">Marasmiellus scandens</name>
    <dbReference type="NCBI Taxonomy" id="2682957"/>
    <lineage>
        <taxon>Eukaryota</taxon>
        <taxon>Fungi</taxon>
        <taxon>Dikarya</taxon>
        <taxon>Basidiomycota</taxon>
        <taxon>Agaricomycotina</taxon>
        <taxon>Agaricomycetes</taxon>
        <taxon>Agaricomycetidae</taxon>
        <taxon>Agaricales</taxon>
        <taxon>Marasmiineae</taxon>
        <taxon>Omphalotaceae</taxon>
        <taxon>Marasmiellus</taxon>
    </lineage>
</organism>
<evidence type="ECO:0000256" key="1">
    <source>
        <dbReference type="SAM" id="MobiDB-lite"/>
    </source>
</evidence>
<feature type="region of interest" description="Disordered" evidence="1">
    <location>
        <begin position="1"/>
        <end position="119"/>
    </location>
</feature>
<proteinExistence type="predicted"/>
<feature type="compositionally biased region" description="Basic residues" evidence="1">
    <location>
        <begin position="13"/>
        <end position="30"/>
    </location>
</feature>
<protein>
    <recommendedName>
        <fullName evidence="4">Period</fullName>
    </recommendedName>
</protein>
<feature type="compositionally biased region" description="Polar residues" evidence="1">
    <location>
        <begin position="1"/>
        <end position="12"/>
    </location>
</feature>
<feature type="compositionally biased region" description="Low complexity" evidence="1">
    <location>
        <begin position="52"/>
        <end position="119"/>
    </location>
</feature>
<comment type="caution">
    <text evidence="2">The sequence shown here is derived from an EMBL/GenBank/DDBJ whole genome shotgun (WGS) entry which is preliminary data.</text>
</comment>
<evidence type="ECO:0008006" key="4">
    <source>
        <dbReference type="Google" id="ProtNLM"/>
    </source>
</evidence>
<reference evidence="2 3" key="1">
    <citation type="submission" date="2024-01" db="EMBL/GenBank/DDBJ databases">
        <title>A draft genome for the cacao thread blight pathogen Marasmiellus scandens.</title>
        <authorList>
            <person name="Baruah I.K."/>
            <person name="Leung J."/>
            <person name="Bukari Y."/>
            <person name="Amoako-Attah I."/>
            <person name="Meinhardt L.W."/>
            <person name="Bailey B.A."/>
            <person name="Cohen S.P."/>
        </authorList>
    </citation>
    <scope>NUCLEOTIDE SEQUENCE [LARGE SCALE GENOMIC DNA]</scope>
    <source>
        <strain evidence="2 3">GH-19</strain>
    </source>
</reference>
<evidence type="ECO:0000313" key="2">
    <source>
        <dbReference type="EMBL" id="KAK7450623.1"/>
    </source>
</evidence>
<gene>
    <name evidence="2" type="ORF">VKT23_012933</name>
</gene>
<name>A0ABR1JA66_9AGAR</name>
<accession>A0ABR1JA66</accession>